<dbReference type="Gramene" id="TraesRN3A0100741400.1">
    <property type="protein sequence ID" value="TraesRN3A0100741400.1"/>
    <property type="gene ID" value="TraesRN3A0100741400"/>
</dbReference>
<dbReference type="Gramene" id="TraesCAD_scaffold_075520_01G000100.1">
    <property type="protein sequence ID" value="TraesCAD_scaffold_075520_01G000100.1"/>
    <property type="gene ID" value="TraesCAD_scaffold_075520_01G000100"/>
</dbReference>
<dbReference type="Gramene" id="TraesWEE_scaffold_097168_01G000100.1">
    <property type="protein sequence ID" value="TraesWEE_scaffold_097168_01G000100.1"/>
    <property type="gene ID" value="TraesWEE_scaffold_097168_01G000100"/>
</dbReference>
<dbReference type="Gramene" id="TraesCS3B02G325300.1">
    <property type="protein sequence ID" value="TraesCS3B02G325300.1.cds1"/>
    <property type="gene ID" value="TraesCS3B02G325300"/>
</dbReference>
<organism evidence="2">
    <name type="scientific">Triticum aestivum</name>
    <name type="common">Wheat</name>
    <dbReference type="NCBI Taxonomy" id="4565"/>
    <lineage>
        <taxon>Eukaryota</taxon>
        <taxon>Viridiplantae</taxon>
        <taxon>Streptophyta</taxon>
        <taxon>Embryophyta</taxon>
        <taxon>Tracheophyta</taxon>
        <taxon>Spermatophyta</taxon>
        <taxon>Magnoliopsida</taxon>
        <taxon>Liliopsida</taxon>
        <taxon>Poales</taxon>
        <taxon>Poaceae</taxon>
        <taxon>BOP clade</taxon>
        <taxon>Pooideae</taxon>
        <taxon>Triticodae</taxon>
        <taxon>Triticeae</taxon>
        <taxon>Triticinae</taxon>
        <taxon>Triticum</taxon>
    </lineage>
</organism>
<dbReference type="Gramene" id="TraesSTA3D03G01911380.1">
    <property type="protein sequence ID" value="TraesSTA3D03G01911380.1.CDS1"/>
    <property type="gene ID" value="TraesSTA3D03G01911380"/>
</dbReference>
<dbReference type="AlphaFoldDB" id="A0A341SH41"/>
<dbReference type="Gramene" id="TraesLDM3D03G01914690.1">
    <property type="protein sequence ID" value="TraesLDM3D03G01914690.1.CDS1"/>
    <property type="gene ID" value="TraesLDM3D03G01914690"/>
</dbReference>
<dbReference type="Gramene" id="TraesLAC3B03G01624360.1">
    <property type="protein sequence ID" value="TraesLAC3B03G01624360.1.CDS1"/>
    <property type="gene ID" value="TraesLAC3B03G01624360"/>
</dbReference>
<dbReference type="EnsemblPlants" id="TraesCS3B02G325300.1">
    <property type="protein sequence ID" value="TraesCS3B02G325300.1.cds1"/>
    <property type="gene ID" value="TraesCS3B02G325300"/>
</dbReference>
<keyword evidence="1" id="KW-0812">Transmembrane</keyword>
<proteinExistence type="predicted"/>
<dbReference type="Gramene" id="TraesJUL3D03G01934320.1">
    <property type="protein sequence ID" value="TraesJUL3D03G01934320.1.CDS1"/>
    <property type="gene ID" value="TraesJUL3D03G01934320"/>
</dbReference>
<evidence type="ECO:0000313" key="2">
    <source>
        <dbReference type="EnsemblPlants" id="TraesCS3A02G290500.1.cds1"/>
    </source>
</evidence>
<dbReference type="Gramene" id="TraesCS3D03G0668100.1">
    <property type="protein sequence ID" value="TraesCS3D03G0668100.1.CDS1"/>
    <property type="gene ID" value="TraesCS3D03G0668100"/>
</dbReference>
<dbReference type="Gramene" id="TraesLAC3D03G01858020.1">
    <property type="protein sequence ID" value="TraesLAC3D03G01858020.1.CDS1"/>
    <property type="gene ID" value="TraesLAC3D03G01858020"/>
</dbReference>
<accession>A0A341SH41</accession>
<dbReference type="Gramene" id="TraesNOR3D03G01943150.1">
    <property type="protein sequence ID" value="TraesNOR3D03G01943150.1.CDS1"/>
    <property type="gene ID" value="TraesNOR3D03G01943150"/>
</dbReference>
<dbReference type="Gramene" id="TraesRN3B0100828300.1">
    <property type="protein sequence ID" value="TraesRN3B0100828300.1"/>
    <property type="gene ID" value="TraesRN3B0100828300"/>
</dbReference>
<dbReference type="Gramene" id="TraesSTA3B03G01673030.1">
    <property type="protein sequence ID" value="TraesSTA3B03G01673030.1.CDS1"/>
    <property type="gene ID" value="TraesSTA3B03G01673030"/>
</dbReference>
<dbReference type="Gramene" id="TraesJAG3B03G01690790.1">
    <property type="protein sequence ID" value="TraesJAG3B03G01690790.1.CDS1"/>
    <property type="gene ID" value="TraesJAG3B03G01690790"/>
</dbReference>
<reference evidence="2" key="1">
    <citation type="submission" date="2018-08" db="EMBL/GenBank/DDBJ databases">
        <authorList>
            <person name="Rossello M."/>
        </authorList>
    </citation>
    <scope>NUCLEOTIDE SEQUENCE [LARGE SCALE GENOMIC DNA]</scope>
    <source>
        <strain evidence="2">cv. Chinese Spring</strain>
    </source>
</reference>
<dbReference type="Gramene" id="TraesLDM3B03G01681560.1">
    <property type="protein sequence ID" value="TraesLDM3B03G01681560.1.CDS1"/>
    <property type="gene ID" value="TraesLDM3B03G01681560"/>
</dbReference>
<dbReference type="Gramene" id="TraesARI3A03G01462200.1">
    <property type="protein sequence ID" value="TraesARI3A03G01462200.1.CDS1"/>
    <property type="gene ID" value="TraesARI3A03G01462200"/>
</dbReference>
<dbReference type="OMA" id="SARAYEW"/>
<dbReference type="Gramene" id="TraesJUL3A03G01453390.1">
    <property type="protein sequence ID" value="TraesJUL3A03G01453390.1.CDS1"/>
    <property type="gene ID" value="TraesJUL3A03G01453390"/>
</dbReference>
<dbReference type="Gramene" id="TraesSYM3D03G01940370.1">
    <property type="protein sequence ID" value="TraesSYM3D03G01940370.1.CDS1"/>
    <property type="gene ID" value="TraesSYM3D03G01940370"/>
</dbReference>
<evidence type="ECO:0000313" key="3">
    <source>
        <dbReference type="Proteomes" id="UP000019116"/>
    </source>
</evidence>
<reference evidence="2" key="2">
    <citation type="submission" date="2018-10" db="UniProtKB">
        <authorList>
            <consortium name="EnsemblPlants"/>
        </authorList>
    </citation>
    <scope>IDENTIFICATION</scope>
</reference>
<dbReference type="Gramene" id="TraesJUL3B03G01696280.1">
    <property type="protein sequence ID" value="TraesJUL3B03G01696280.1.CDS1"/>
    <property type="gene ID" value="TraesJUL3B03G01696280"/>
</dbReference>
<dbReference type="Proteomes" id="UP000019116">
    <property type="component" value="Chromosome 3D"/>
</dbReference>
<dbReference type="Gramene" id="TraesJAG3A03G01449950.1">
    <property type="protein sequence ID" value="TraesJAG3A03G01449950.1.CDS1"/>
    <property type="gene ID" value="TraesJAG3A03G01449950"/>
</dbReference>
<dbReference type="Gramene" id="TraesMAC3D03G01914890.1">
    <property type="protein sequence ID" value="TraesMAC3D03G01914890.1.CDS1"/>
    <property type="gene ID" value="TraesMAC3D03G01914890"/>
</dbReference>
<dbReference type="Gramene" id="TraesCLE_scaffold_026958_01G000100.1">
    <property type="protein sequence ID" value="TraesCLE_scaffold_026958_01G000100.1"/>
    <property type="gene ID" value="TraesCLE_scaffold_026958_01G000100"/>
</dbReference>
<keyword evidence="3" id="KW-1185">Reference proteome</keyword>
<dbReference type="Gramene" id="TraesCS3A03G0723600.1">
    <property type="protein sequence ID" value="TraesCS3A03G0723600.1.CDS1"/>
    <property type="gene ID" value="TraesCS3A03G0723600"/>
</dbReference>
<dbReference type="PANTHER" id="PTHR33726:SF3">
    <property type="entry name" value="TRANSMEMBRANE PROTEIN"/>
    <property type="match status" value="1"/>
</dbReference>
<dbReference type="EnsemblPlants" id="TraesCS3D02G290400.1">
    <property type="protein sequence ID" value="TraesCS3D02G290400.1.cds1"/>
    <property type="gene ID" value="TraesCS3D02G290400"/>
</dbReference>
<dbReference type="Gramene" id="TraesROB_scaffold_011803_01G000100.1">
    <property type="protein sequence ID" value="TraesROB_scaffold_011803_01G000100.1"/>
    <property type="gene ID" value="TraesROB_scaffold_011803_01G000100"/>
</dbReference>
<dbReference type="Gramene" id="TraesROB_scaffold_177816_01G000100.1">
    <property type="protein sequence ID" value="TraesROB_scaffold_177816_01G000100.1"/>
    <property type="gene ID" value="TraesROB_scaffold_177816_01G000100"/>
</dbReference>
<dbReference type="Gramene" id="TraesARI3D03G01950010.1">
    <property type="protein sequence ID" value="TraesARI3D03G01950010.1.CDS1"/>
    <property type="gene ID" value="TraesARI3D03G01950010"/>
</dbReference>
<keyword evidence="1" id="KW-0472">Membrane</keyword>
<dbReference type="Gramene" id="TraesROB_scaffold_079169_01G000200.1">
    <property type="protein sequence ID" value="TraesROB_scaffold_079169_01G000200.1"/>
    <property type="gene ID" value="TraesROB_scaffold_079169_01G000200"/>
</dbReference>
<dbReference type="Gramene" id="TraesCS3B03G0830000.1">
    <property type="protein sequence ID" value="TraesCS3B03G0830000.1.CDS1"/>
    <property type="gene ID" value="TraesCS3B03G0830000"/>
</dbReference>
<feature type="transmembrane region" description="Helical" evidence="1">
    <location>
        <begin position="41"/>
        <end position="61"/>
    </location>
</feature>
<dbReference type="PaxDb" id="4565-Traes_3B_24AFA57EB.1"/>
<dbReference type="Gramene" id="TraesMAC3A03G01439000.1">
    <property type="protein sequence ID" value="TraesMAC3A03G01439000.1.CDS1"/>
    <property type="gene ID" value="TraesMAC3A03G01439000"/>
</dbReference>
<dbReference type="Proteomes" id="UP000019116">
    <property type="component" value="Chromosome 3A"/>
</dbReference>
<dbReference type="Gramene" id="TraesSYM3A03G01463600.1">
    <property type="protein sequence ID" value="TraesSYM3A03G01463600.1.CDS1"/>
    <property type="gene ID" value="TraesSYM3A03G01463600"/>
</dbReference>
<dbReference type="Proteomes" id="UP000019116">
    <property type="component" value="Chromosome 3B"/>
</dbReference>
<dbReference type="Gramene" id="TraesCS3D02G290400.1">
    <property type="protein sequence ID" value="TraesCS3D02G290400.1.cds1"/>
    <property type="gene ID" value="TraesCS3D02G290400"/>
</dbReference>
<keyword evidence="1" id="KW-1133">Transmembrane helix</keyword>
<name>A0A341SH41_WHEAT</name>
<dbReference type="Gramene" id="TraesCLE_scaffold_143949_01G000100.1">
    <property type="protein sequence ID" value="TraesCLE_scaffold_143949_01G000100.1"/>
    <property type="gene ID" value="TraesCLE_scaffold_143949_01G000100"/>
</dbReference>
<evidence type="ECO:0000256" key="1">
    <source>
        <dbReference type="SAM" id="Phobius"/>
    </source>
</evidence>
<dbReference type="PANTHER" id="PTHR33726">
    <property type="entry name" value="TRANSMEMBRANE PROTEIN"/>
    <property type="match status" value="1"/>
</dbReference>
<dbReference type="Gramene" id="TraesARI3B03G01710590.1">
    <property type="protein sequence ID" value="TraesARI3B03G01710590.1.CDS1"/>
    <property type="gene ID" value="TraesARI3B03G01710590"/>
</dbReference>
<dbReference type="Gramene" id="TraesRN3D0100699200.1">
    <property type="protein sequence ID" value="TraesRN3D0100699200.1"/>
    <property type="gene ID" value="TraesRN3D0100699200"/>
</dbReference>
<dbReference type="Gramene" id="TraesSYM3B03G01703710.1">
    <property type="protein sequence ID" value="TraesSYM3B03G01703710.1.CDS1"/>
    <property type="gene ID" value="TraesSYM3B03G01703710"/>
</dbReference>
<dbReference type="Gramene" id="TraesCS3A02G290500.1">
    <property type="protein sequence ID" value="TraesCS3A02G290500.1.cds1"/>
    <property type="gene ID" value="TraesCS3A02G290500"/>
</dbReference>
<sequence>MALGWFKVVEVQVQSARAYQWRWEEKAGVVVSLLDDALFHVLYAAEAVVLSAALCGFFLCCGCNI</sequence>
<dbReference type="Gramene" id="TraesNOR3B03G01705760.1">
    <property type="protein sequence ID" value="TraesNOR3B03G01705760.1.CDS1"/>
    <property type="gene ID" value="TraesNOR3B03G01705760"/>
</dbReference>
<dbReference type="Gramene" id="TraesWEE_scaffold_075982_01G000200.1">
    <property type="protein sequence ID" value="TraesWEE_scaffold_075982_01G000200.1"/>
    <property type="gene ID" value="TraesWEE_scaffold_075982_01G000200"/>
</dbReference>
<dbReference type="ExpressionAtlas" id="A0A341SH41">
    <property type="expression patterns" value="baseline"/>
</dbReference>
<dbReference type="EnsemblPlants" id="TraesCS3A02G290500.1">
    <property type="protein sequence ID" value="TraesCS3A02G290500.1.cds1"/>
    <property type="gene ID" value="TraesCS3A02G290500"/>
</dbReference>
<dbReference type="Gramene" id="TraesJAG3D03G01924620.1">
    <property type="protein sequence ID" value="TraesJAG3D03G01924620.1.CDS1"/>
    <property type="gene ID" value="TraesJAG3D03G01924620"/>
</dbReference>
<dbReference type="Gramene" id="TraesCAD_scaffold_049247_01G000100.1">
    <property type="protein sequence ID" value="TraesCAD_scaffold_049247_01G000100.1"/>
    <property type="gene ID" value="TraesCAD_scaffold_049247_01G000100"/>
</dbReference>
<dbReference type="OrthoDB" id="608592at2759"/>
<dbReference type="Gramene" id="TraesWEE_scaffold_010652_01G000200.1">
    <property type="protein sequence ID" value="TraesWEE_scaffold_010652_01G000200.1"/>
    <property type="gene ID" value="TraesWEE_scaffold_010652_01G000200"/>
</dbReference>
<dbReference type="Gramene" id="TraesNOR3A03G01461830.1">
    <property type="protein sequence ID" value="TraesNOR3A03G01461830.1.CDS1"/>
    <property type="gene ID" value="TraesNOR3A03G01461830"/>
</dbReference>
<protein>
    <submittedName>
        <fullName evidence="2">Uncharacterized protein</fullName>
    </submittedName>
</protein>
<dbReference type="Gramene" id="TraesMAC3B03G01682810.1">
    <property type="protein sequence ID" value="TraesMAC3B03G01682810.1.CDS1"/>
    <property type="gene ID" value="TraesMAC3B03G01682810"/>
</dbReference>
<dbReference type="Gramene" id="TraesCLE_scaffold_055628_01G000200.1">
    <property type="protein sequence ID" value="TraesCLE_scaffold_055628_01G000200.1"/>
    <property type="gene ID" value="TraesCLE_scaffold_055628_01G000200"/>
</dbReference>